<evidence type="ECO:0000256" key="7">
    <source>
        <dbReference type="ARBA" id="ARBA00022777"/>
    </source>
</evidence>
<organism evidence="12 13">
    <name type="scientific">Vibrio eleionomae</name>
    <dbReference type="NCBI Taxonomy" id="2653505"/>
    <lineage>
        <taxon>Bacteria</taxon>
        <taxon>Pseudomonadati</taxon>
        <taxon>Pseudomonadota</taxon>
        <taxon>Gammaproteobacteria</taxon>
        <taxon>Vibrionales</taxon>
        <taxon>Vibrionaceae</taxon>
        <taxon>Vibrio</taxon>
    </lineage>
</organism>
<dbReference type="Gene3D" id="1.10.287.130">
    <property type="match status" value="1"/>
</dbReference>
<protein>
    <recommendedName>
        <fullName evidence="3">histidine kinase</fullName>
        <ecNumber evidence="3">2.7.13.3</ecNumber>
    </recommendedName>
</protein>
<evidence type="ECO:0000256" key="8">
    <source>
        <dbReference type="ARBA" id="ARBA00022989"/>
    </source>
</evidence>
<evidence type="ECO:0000256" key="3">
    <source>
        <dbReference type="ARBA" id="ARBA00012438"/>
    </source>
</evidence>
<dbReference type="Pfam" id="PF02518">
    <property type="entry name" value="HATPase_c"/>
    <property type="match status" value="1"/>
</dbReference>
<comment type="subcellular location">
    <subcellularLocation>
        <location evidence="2">Membrane</location>
        <topology evidence="2">Multi-pass membrane protein</topology>
    </subcellularLocation>
</comment>
<reference evidence="12 13" key="1">
    <citation type="submission" date="2019-10" db="EMBL/GenBank/DDBJ databases">
        <title>Vibrio sp. nov. isolated from a shrimp pond.</title>
        <authorList>
            <person name="Gomez-Gil B."/>
            <person name="Enciso-Ibarra J."/>
            <person name="Enciso-Ibarra K."/>
            <person name="Bolan-Mejia C."/>
        </authorList>
    </citation>
    <scope>NUCLEOTIDE SEQUENCE [LARGE SCALE GENOMIC DNA]</scope>
    <source>
        <strain evidence="12 13">CAIM 722</strain>
    </source>
</reference>
<dbReference type="SUPFAM" id="SSF47384">
    <property type="entry name" value="Homodimeric domain of signal transducing histidine kinase"/>
    <property type="match status" value="1"/>
</dbReference>
<keyword evidence="6 10" id="KW-0812">Transmembrane</keyword>
<gene>
    <name evidence="12" type="ORF">F9817_14780</name>
</gene>
<dbReference type="PROSITE" id="PS50109">
    <property type="entry name" value="HIS_KIN"/>
    <property type="match status" value="1"/>
</dbReference>
<keyword evidence="9 10" id="KW-0472">Membrane</keyword>
<accession>A0A7X4RV16</accession>
<dbReference type="InterPro" id="IPR036097">
    <property type="entry name" value="HisK_dim/P_sf"/>
</dbReference>
<comment type="caution">
    <text evidence="12">The sequence shown here is derived from an EMBL/GenBank/DDBJ whole genome shotgun (WGS) entry which is preliminary data.</text>
</comment>
<keyword evidence="13" id="KW-1185">Reference proteome</keyword>
<dbReference type="InterPro" id="IPR003594">
    <property type="entry name" value="HATPase_dom"/>
</dbReference>
<evidence type="ECO:0000256" key="10">
    <source>
        <dbReference type="SAM" id="Phobius"/>
    </source>
</evidence>
<evidence type="ECO:0000256" key="9">
    <source>
        <dbReference type="ARBA" id="ARBA00023136"/>
    </source>
</evidence>
<keyword evidence="8 10" id="KW-1133">Transmembrane helix</keyword>
<dbReference type="AlphaFoldDB" id="A0A7X4RV16"/>
<sequence length="486" mass="55830">MTLISRLLAVFDKRKRSNNIVSIQKNLVRSVSLIFGVIVLIVFLCVDQGMDRWVEKQFDNQLISNANYLKSQVSYSLNQLEMTFDQQVMPQYSRAKHPQFFQLWRGDKVIKRSDSLQRFPNTDLVKSHLPLGRDQVFPITMPNGEPGRMVLSTFVPKNATQDATPLYLTVYESVHSLNLLWIVDLLLISSFIIAMGLVFYITNVVIKRGLAPLRALNEELKHFRDLRESGEPITGFPNAKKPVKEIEPIRRELNAFIATNNQLVENEKRITTDIAHELKTPIAEILSLSEIHRLYPDDERISATFSSDILNISHRMKSIVENLMLLQRSSSPSLEVSQEELCLNELCDSIISSLRFKYHDIDLRVQLSFTAFNTLEADRFIIETIVTNLLDNALFYSPQGSNVCLEWVTINKKRALRISNPIAKTISNEQLENLKQPLYQIDSARSSTQHFGLGLSIVDNLCRQCHYHLRFESPEPLRFVVIVELQ</sequence>
<comment type="catalytic activity">
    <reaction evidence="1">
        <text>ATP + protein L-histidine = ADP + protein N-phospho-L-histidine.</text>
        <dbReference type="EC" id="2.7.13.3"/>
    </reaction>
</comment>
<dbReference type="SMART" id="SM00387">
    <property type="entry name" value="HATPase_c"/>
    <property type="match status" value="1"/>
</dbReference>
<proteinExistence type="predicted"/>
<dbReference type="Proteomes" id="UP000462621">
    <property type="component" value="Unassembled WGS sequence"/>
</dbReference>
<feature type="domain" description="Histidine kinase" evidence="11">
    <location>
        <begin position="273"/>
        <end position="486"/>
    </location>
</feature>
<dbReference type="EC" id="2.7.13.3" evidence="3"/>
<dbReference type="PANTHER" id="PTHR45528:SF12">
    <property type="entry name" value="SENSOR HISTIDINE KINASE ARSS"/>
    <property type="match status" value="1"/>
</dbReference>
<evidence type="ECO:0000256" key="4">
    <source>
        <dbReference type="ARBA" id="ARBA00022553"/>
    </source>
</evidence>
<evidence type="ECO:0000256" key="5">
    <source>
        <dbReference type="ARBA" id="ARBA00022679"/>
    </source>
</evidence>
<keyword evidence="7" id="KW-0418">Kinase</keyword>
<dbReference type="InterPro" id="IPR003661">
    <property type="entry name" value="HisK_dim/P_dom"/>
</dbReference>
<dbReference type="Pfam" id="PF00512">
    <property type="entry name" value="HisKA"/>
    <property type="match status" value="1"/>
</dbReference>
<keyword evidence="4" id="KW-0597">Phosphoprotein</keyword>
<dbReference type="SUPFAM" id="SSF55874">
    <property type="entry name" value="ATPase domain of HSP90 chaperone/DNA topoisomerase II/histidine kinase"/>
    <property type="match status" value="1"/>
</dbReference>
<dbReference type="Gene3D" id="3.30.565.10">
    <property type="entry name" value="Histidine kinase-like ATPase, C-terminal domain"/>
    <property type="match status" value="1"/>
</dbReference>
<dbReference type="InterPro" id="IPR005467">
    <property type="entry name" value="His_kinase_dom"/>
</dbReference>
<dbReference type="RefSeq" id="WP_161156900.1">
    <property type="nucleotide sequence ID" value="NZ_WEKT01000029.1"/>
</dbReference>
<evidence type="ECO:0000256" key="2">
    <source>
        <dbReference type="ARBA" id="ARBA00004141"/>
    </source>
</evidence>
<evidence type="ECO:0000256" key="1">
    <source>
        <dbReference type="ARBA" id="ARBA00000085"/>
    </source>
</evidence>
<evidence type="ECO:0000256" key="6">
    <source>
        <dbReference type="ARBA" id="ARBA00022692"/>
    </source>
</evidence>
<evidence type="ECO:0000313" key="12">
    <source>
        <dbReference type="EMBL" id="MZI94461.1"/>
    </source>
</evidence>
<dbReference type="GO" id="GO:0000155">
    <property type="term" value="F:phosphorelay sensor kinase activity"/>
    <property type="evidence" value="ECO:0007669"/>
    <property type="project" value="InterPro"/>
</dbReference>
<dbReference type="SMART" id="SM00388">
    <property type="entry name" value="HisKA"/>
    <property type="match status" value="1"/>
</dbReference>
<dbReference type="InterPro" id="IPR036890">
    <property type="entry name" value="HATPase_C_sf"/>
</dbReference>
<dbReference type="PANTHER" id="PTHR45528">
    <property type="entry name" value="SENSOR HISTIDINE KINASE CPXA"/>
    <property type="match status" value="1"/>
</dbReference>
<feature type="transmembrane region" description="Helical" evidence="10">
    <location>
        <begin position="27"/>
        <end position="46"/>
    </location>
</feature>
<dbReference type="CDD" id="cd00082">
    <property type="entry name" value="HisKA"/>
    <property type="match status" value="1"/>
</dbReference>
<evidence type="ECO:0000313" key="13">
    <source>
        <dbReference type="Proteomes" id="UP000462621"/>
    </source>
</evidence>
<name>A0A7X4RV16_9VIBR</name>
<evidence type="ECO:0000259" key="11">
    <source>
        <dbReference type="PROSITE" id="PS50109"/>
    </source>
</evidence>
<feature type="transmembrane region" description="Helical" evidence="10">
    <location>
        <begin position="179"/>
        <end position="201"/>
    </location>
</feature>
<dbReference type="InterPro" id="IPR050398">
    <property type="entry name" value="HssS/ArlS-like"/>
</dbReference>
<keyword evidence="5" id="KW-0808">Transferase</keyword>
<dbReference type="GO" id="GO:0016020">
    <property type="term" value="C:membrane"/>
    <property type="evidence" value="ECO:0007669"/>
    <property type="project" value="UniProtKB-SubCell"/>
</dbReference>
<dbReference type="EMBL" id="WEKT01000029">
    <property type="protein sequence ID" value="MZI94461.1"/>
    <property type="molecule type" value="Genomic_DNA"/>
</dbReference>